<feature type="compositionally biased region" description="Basic and acidic residues" evidence="9">
    <location>
        <begin position="1301"/>
        <end position="1316"/>
    </location>
</feature>
<name>A0A7E5VD74_TRINI</name>
<evidence type="ECO:0000313" key="12">
    <source>
        <dbReference type="RefSeq" id="XP_026726237.1"/>
    </source>
</evidence>
<keyword evidence="4 8" id="KW-0863">Zinc-finger</keyword>
<evidence type="ECO:0000256" key="5">
    <source>
        <dbReference type="ARBA" id="ARBA00022833"/>
    </source>
</evidence>
<dbReference type="Pfam" id="PF00641">
    <property type="entry name" value="Zn_ribbon_RanBP"/>
    <property type="match status" value="2"/>
</dbReference>
<feature type="region of interest" description="Disordered" evidence="9">
    <location>
        <begin position="1381"/>
        <end position="1489"/>
    </location>
</feature>
<dbReference type="PANTHER" id="PTHR12999">
    <property type="entry name" value="ZINC FINGER RAN-BINDING DOMAIN-CONTAINING PROTEIN 2 ZRANB2-RELATED"/>
    <property type="match status" value="1"/>
</dbReference>
<feature type="compositionally biased region" description="Polar residues" evidence="9">
    <location>
        <begin position="1186"/>
        <end position="1218"/>
    </location>
</feature>
<gene>
    <name evidence="12" type="primary">LOC113492773</name>
</gene>
<dbReference type="SMART" id="SM00547">
    <property type="entry name" value="ZnF_RBZ"/>
    <property type="match status" value="2"/>
</dbReference>
<dbReference type="PROSITE" id="PS01358">
    <property type="entry name" value="ZF_RANBP2_1"/>
    <property type="match status" value="2"/>
</dbReference>
<feature type="region of interest" description="Disordered" evidence="9">
    <location>
        <begin position="429"/>
        <end position="471"/>
    </location>
</feature>
<dbReference type="GO" id="GO:0003723">
    <property type="term" value="F:RNA binding"/>
    <property type="evidence" value="ECO:0007669"/>
    <property type="project" value="UniProtKB-KW"/>
</dbReference>
<feature type="region of interest" description="Disordered" evidence="9">
    <location>
        <begin position="1184"/>
        <end position="1236"/>
    </location>
</feature>
<feature type="compositionally biased region" description="Low complexity" evidence="9">
    <location>
        <begin position="923"/>
        <end position="937"/>
    </location>
</feature>
<feature type="compositionally biased region" description="Polar residues" evidence="9">
    <location>
        <begin position="894"/>
        <end position="909"/>
    </location>
</feature>
<feature type="region of interest" description="Disordered" evidence="9">
    <location>
        <begin position="109"/>
        <end position="187"/>
    </location>
</feature>
<keyword evidence="5" id="KW-0862">Zinc</keyword>
<comment type="subcellular location">
    <subcellularLocation>
        <location evidence="1">Nucleus</location>
    </subcellularLocation>
</comment>
<dbReference type="GO" id="GO:0005634">
    <property type="term" value="C:nucleus"/>
    <property type="evidence" value="ECO:0007669"/>
    <property type="project" value="UniProtKB-SubCell"/>
</dbReference>
<keyword evidence="6" id="KW-0694">RNA-binding</keyword>
<proteinExistence type="predicted"/>
<feature type="compositionally biased region" description="Polar residues" evidence="9">
    <location>
        <begin position="981"/>
        <end position="990"/>
    </location>
</feature>
<dbReference type="GO" id="GO:0008270">
    <property type="term" value="F:zinc ion binding"/>
    <property type="evidence" value="ECO:0007669"/>
    <property type="project" value="UniProtKB-KW"/>
</dbReference>
<feature type="compositionally biased region" description="Polar residues" evidence="9">
    <location>
        <begin position="1264"/>
        <end position="1294"/>
    </location>
</feature>
<feature type="region of interest" description="Disordered" evidence="9">
    <location>
        <begin position="885"/>
        <end position="995"/>
    </location>
</feature>
<dbReference type="RefSeq" id="XP_026726237.1">
    <property type="nucleotide sequence ID" value="XM_026870436.1"/>
</dbReference>
<evidence type="ECO:0000256" key="1">
    <source>
        <dbReference type="ARBA" id="ARBA00004123"/>
    </source>
</evidence>
<dbReference type="GO" id="GO:0001530">
    <property type="term" value="F:lipopolysaccharide binding"/>
    <property type="evidence" value="ECO:0007669"/>
    <property type="project" value="TreeGrafter"/>
</dbReference>
<dbReference type="InterPro" id="IPR036443">
    <property type="entry name" value="Znf_RanBP2_sf"/>
</dbReference>
<protein>
    <submittedName>
        <fullName evidence="12">Uncharacterized protein LOC113492773 isoform X3</fullName>
    </submittedName>
</protein>
<organism evidence="11 12">
    <name type="scientific">Trichoplusia ni</name>
    <name type="common">Cabbage looper</name>
    <dbReference type="NCBI Taxonomy" id="7111"/>
    <lineage>
        <taxon>Eukaryota</taxon>
        <taxon>Metazoa</taxon>
        <taxon>Ecdysozoa</taxon>
        <taxon>Arthropoda</taxon>
        <taxon>Hexapoda</taxon>
        <taxon>Insecta</taxon>
        <taxon>Pterygota</taxon>
        <taxon>Neoptera</taxon>
        <taxon>Endopterygota</taxon>
        <taxon>Lepidoptera</taxon>
        <taxon>Glossata</taxon>
        <taxon>Ditrysia</taxon>
        <taxon>Noctuoidea</taxon>
        <taxon>Noctuidae</taxon>
        <taxon>Plusiinae</taxon>
        <taxon>Trichoplusia</taxon>
    </lineage>
</organism>
<evidence type="ECO:0000256" key="4">
    <source>
        <dbReference type="ARBA" id="ARBA00022771"/>
    </source>
</evidence>
<dbReference type="PROSITE" id="PS50199">
    <property type="entry name" value="ZF_RANBP2_2"/>
    <property type="match status" value="2"/>
</dbReference>
<dbReference type="Gene3D" id="4.10.1060.10">
    <property type="entry name" value="Zinc finger, RanBP2-type"/>
    <property type="match status" value="2"/>
</dbReference>
<feature type="domain" description="RanBP2-type" evidence="10">
    <location>
        <begin position="2"/>
        <end position="33"/>
    </location>
</feature>
<dbReference type="GeneID" id="113492773"/>
<dbReference type="Proteomes" id="UP000322000">
    <property type="component" value="Chromosome 4"/>
</dbReference>
<keyword evidence="2" id="KW-0479">Metal-binding</keyword>
<evidence type="ECO:0000256" key="3">
    <source>
        <dbReference type="ARBA" id="ARBA00022737"/>
    </source>
</evidence>
<keyword evidence="7" id="KW-0539">Nucleus</keyword>
<evidence type="ECO:0000256" key="2">
    <source>
        <dbReference type="ARBA" id="ARBA00022723"/>
    </source>
</evidence>
<dbReference type="SUPFAM" id="SSF90209">
    <property type="entry name" value="Ran binding protein zinc finger-like"/>
    <property type="match status" value="2"/>
</dbReference>
<evidence type="ECO:0000256" key="8">
    <source>
        <dbReference type="PROSITE-ProRule" id="PRU00322"/>
    </source>
</evidence>
<reference evidence="12" key="1">
    <citation type="submission" date="2025-08" db="UniProtKB">
        <authorList>
            <consortium name="RefSeq"/>
        </authorList>
    </citation>
    <scope>IDENTIFICATION</scope>
</reference>
<dbReference type="InterPro" id="IPR001876">
    <property type="entry name" value="Znf_RanBP2"/>
</dbReference>
<accession>A0A7E5VD74</accession>
<evidence type="ECO:0000313" key="11">
    <source>
        <dbReference type="Proteomes" id="UP000322000"/>
    </source>
</evidence>
<evidence type="ECO:0000256" key="9">
    <source>
        <dbReference type="SAM" id="MobiDB-lite"/>
    </source>
</evidence>
<feature type="region of interest" description="Disordered" evidence="9">
    <location>
        <begin position="1263"/>
        <end position="1316"/>
    </location>
</feature>
<keyword evidence="3" id="KW-0677">Repeat</keyword>
<keyword evidence="11" id="KW-1185">Reference proteome</keyword>
<feature type="compositionally biased region" description="Polar residues" evidence="9">
    <location>
        <begin position="442"/>
        <end position="471"/>
    </location>
</feature>
<feature type="compositionally biased region" description="Basic and acidic residues" evidence="9">
    <location>
        <begin position="1219"/>
        <end position="1233"/>
    </location>
</feature>
<feature type="domain" description="RanBP2-type" evidence="10">
    <location>
        <begin position="59"/>
        <end position="88"/>
    </location>
</feature>
<evidence type="ECO:0000259" key="10">
    <source>
        <dbReference type="PROSITE" id="PS50199"/>
    </source>
</evidence>
<feature type="compositionally biased region" description="Basic residues" evidence="9">
    <location>
        <begin position="1480"/>
        <end position="1489"/>
    </location>
</feature>
<feature type="compositionally biased region" description="Acidic residues" evidence="9">
    <location>
        <begin position="1413"/>
        <end position="1427"/>
    </location>
</feature>
<sequence>MNDGDWICSDSNCGNINFARRVSCYRCNKERPDSSKSFKKKLGTEIGKTAAEKSRGLFNADDWQCNKCANVNWARRQTCNVCNAPKYGEVEARTGYGGGYNERGVVEYRRREPSSDDEYDEFGRKKRKRMSVSQEKTEKVGITEGAVVKNLPPTVLQKESNKEHNKPVDGPNLLMSTNDPLKNRKDSCSDGSMYEFLPLTKAAYTKYQQINNQKQDHMLPVYKTNRQSRKRYSSNGDRDQAASSGYETSSKKSKQDSTESLVIKTSNPVMENRVSSTNRTVEYKCTGPNPAEKRQMSYTLEEKVRIAAFAIVYNNCKICTEKFEALSDKPAPDFKTIFDLRQRLLTTGCLVDPHSELEKEKLIADKLKQNSVNSVVGNAKTICKVRNPDELSIPSDSENEDLKNTNKLRRSVSAETLCIGADVELQTWGGSATTNEDRQTRSHSQSTNRRTCSNSHDSQDSNYPDTDSEKCTNTLKPCNVLKSANIMARQTIHDTDSDSVSYNSDEDNFLSRVFGENKKKRKIKRRPIPAAMPRANSAHSDVNTYEGYSTIKMTDKSPLATGNIYTSNLRNMNVKIREHIEIDGYSSEYVPTKLGAIAKNNYQDFKDNVRKKGYWAKGNGTSYMMNRRSMDANRKQRGTARPPKQAIKTTFTADHKYPTLPPKPVIEQTEDFTSGDLANFADNEQYMSFDEPVQANQPQDISVSASESTDRIFAAVQSNNTTKNRSILDIFDTSDPLEKSLQLDNDLDKYDTVRKQYENKWDEDDDALYGESDCAGIESTKPKVLSHPCSVKIQSPTLQTFYQTDVKRLDTHNKNTMPDFIKEKHEILLDMLKDLQNNEISQMVSPLKHGSSHLQSSEERNLNSNDITDITHNFVVANPDKVKIHPKTKALPTPSITMIRTSPQTQNVSKRSDPIPKMTKYDSSPSPNKSKFNPNRNQVDQSPKCPVNRSKQMSKCIKPPSEPISNPHVPRTNVHRKKNQSKYFNRSQDVSKPPITRSYSIQNLATTDPNLHLNSLNQNLNQGLSRLEKNLNPKMTRSDSIPCLNTNTNDLVHQLPNYCHKQFTNTPMIGPNRNLNFNDRHNSNANIKSNQSVMTSDLNTIRPELVHNVPANRPRRIPDIPLPRSELVPEPMLSQLGTIPTEHSNEVLQILENNDDSNNTKNVKKTISPSKKVQVLEYVTLKAASETPSSTSPQKQFQHSTPKQLPQQTEPVPSTQSFEDNKNQENPKEHEQSVKQTDLSSLLAGINTNTLLLALQNLQQMTQKPSSMSNTEEINSEQPNCVEQAPASETINLTNDEDWEKESNRDGSIERELEKLDGRATDTPFLSDIFDPGPVIIPPNIVKKLNLNVDTEEESKNENANVIGNFKSFALPKPILLNRLKLTVKTPDKPTKGSGKREKRKKKGKGGSGPGPEGEDEDDDDESGDEADLSKYDLWGSDAEQGNSSKTDNAEKSKSAENTKEAVSESPNDKTNKPASPNNKSKRRLVLDV</sequence>
<dbReference type="FunFam" id="4.10.1060.10:FF:000004">
    <property type="entry name" value="Zinc finger Ran-binding domain-containing protein 2"/>
    <property type="match status" value="1"/>
</dbReference>
<dbReference type="PANTHER" id="PTHR12999:SF17">
    <property type="entry name" value="ZINC FINGER RAN-BINDING DOMAIN-CONTAINING PROTEIN 2"/>
    <property type="match status" value="1"/>
</dbReference>
<feature type="compositionally biased region" description="Basic and acidic residues" evidence="9">
    <location>
        <begin position="1448"/>
        <end position="1472"/>
    </location>
</feature>
<feature type="region of interest" description="Disordered" evidence="9">
    <location>
        <begin position="215"/>
        <end position="262"/>
    </location>
</feature>
<evidence type="ECO:0000256" key="6">
    <source>
        <dbReference type="ARBA" id="ARBA00022884"/>
    </source>
</evidence>
<evidence type="ECO:0000256" key="7">
    <source>
        <dbReference type="ARBA" id="ARBA00023242"/>
    </source>
</evidence>